<dbReference type="OrthoDB" id="9812625at2"/>
<dbReference type="Gene3D" id="3.40.309.10">
    <property type="entry name" value="Aldehyde Dehydrogenase, Chain A, domain 2"/>
    <property type="match status" value="1"/>
</dbReference>
<dbReference type="EMBL" id="RBRS01000385">
    <property type="protein sequence ID" value="RMR10998.1"/>
    <property type="molecule type" value="Genomic_DNA"/>
</dbReference>
<dbReference type="GO" id="GO:0016620">
    <property type="term" value="F:oxidoreductase activity, acting on the aldehyde or oxo group of donors, NAD or NADP as acceptor"/>
    <property type="evidence" value="ECO:0007669"/>
    <property type="project" value="InterPro"/>
</dbReference>
<dbReference type="SUPFAM" id="SSF53720">
    <property type="entry name" value="ALDH-like"/>
    <property type="match status" value="1"/>
</dbReference>
<accession>A0A0Q0GCS7</accession>
<dbReference type="FunFam" id="3.40.605.10:FF:000007">
    <property type="entry name" value="NAD/NADP-dependent betaine aldehyde dehydrogenase"/>
    <property type="match status" value="1"/>
</dbReference>
<dbReference type="Gene3D" id="3.40.605.10">
    <property type="entry name" value="Aldehyde Dehydrogenase, Chain A, domain 1"/>
    <property type="match status" value="1"/>
</dbReference>
<dbReference type="FunFam" id="3.40.309.10:FF:000009">
    <property type="entry name" value="Aldehyde dehydrogenase A"/>
    <property type="match status" value="1"/>
</dbReference>
<dbReference type="Pfam" id="PF00171">
    <property type="entry name" value="Aldedh"/>
    <property type="match status" value="1"/>
</dbReference>
<evidence type="ECO:0000259" key="5">
    <source>
        <dbReference type="Pfam" id="PF00171"/>
    </source>
</evidence>
<protein>
    <recommendedName>
        <fullName evidence="5">Aldehyde dehydrogenase domain-containing protein</fullName>
    </recommendedName>
</protein>
<dbReference type="Proteomes" id="UP000050266">
    <property type="component" value="Unassembled WGS sequence"/>
</dbReference>
<name>A0A0Q0GCS7_PSEA0</name>
<evidence type="ECO:0000313" key="9">
    <source>
        <dbReference type="Proteomes" id="UP000271097"/>
    </source>
</evidence>
<keyword evidence="2 4" id="KW-0560">Oxidoreductase</keyword>
<dbReference type="PANTHER" id="PTHR11699">
    <property type="entry name" value="ALDEHYDE DEHYDROGENASE-RELATED"/>
    <property type="match status" value="1"/>
</dbReference>
<dbReference type="EMBL" id="LJRQ01000252">
    <property type="protein sequence ID" value="KPZ11120.1"/>
    <property type="molecule type" value="Genomic_DNA"/>
</dbReference>
<dbReference type="Proteomes" id="UP000271097">
    <property type="component" value="Unassembled WGS sequence"/>
</dbReference>
<dbReference type="PROSITE" id="PS00687">
    <property type="entry name" value="ALDEHYDE_DEHYDR_GLU"/>
    <property type="match status" value="1"/>
</dbReference>
<comment type="similarity">
    <text evidence="1 4">Belongs to the aldehyde dehydrogenase family.</text>
</comment>
<dbReference type="InterPro" id="IPR016161">
    <property type="entry name" value="Ald_DH/histidinol_DH"/>
</dbReference>
<dbReference type="InterPro" id="IPR044086">
    <property type="entry name" value="LUC3-like"/>
</dbReference>
<evidence type="ECO:0000256" key="2">
    <source>
        <dbReference type="ARBA" id="ARBA00023002"/>
    </source>
</evidence>
<dbReference type="InterPro" id="IPR016162">
    <property type="entry name" value="Ald_DH_N"/>
</dbReference>
<dbReference type="CDD" id="cd07106">
    <property type="entry name" value="ALDH_AldA-AAD23400"/>
    <property type="match status" value="1"/>
</dbReference>
<feature type="domain" description="Aldehyde dehydrogenase" evidence="5">
    <location>
        <begin position="17"/>
        <end position="462"/>
    </location>
</feature>
<gene>
    <name evidence="6" type="ORF">ALO41_200070</name>
    <name evidence="7" type="ORF">ALP90_200212</name>
</gene>
<organism evidence="6 8">
    <name type="scientific">Pseudomonas amygdali pv. ulmi</name>
    <dbReference type="NCBI Taxonomy" id="251720"/>
    <lineage>
        <taxon>Bacteria</taxon>
        <taxon>Pseudomonadati</taxon>
        <taxon>Pseudomonadota</taxon>
        <taxon>Gammaproteobacteria</taxon>
        <taxon>Pseudomonadales</taxon>
        <taxon>Pseudomonadaceae</taxon>
        <taxon>Pseudomonas</taxon>
        <taxon>Pseudomonas amygdali</taxon>
    </lineage>
</organism>
<dbReference type="AlphaFoldDB" id="A0A0Q0GCS7"/>
<evidence type="ECO:0000256" key="4">
    <source>
        <dbReference type="RuleBase" id="RU003345"/>
    </source>
</evidence>
<evidence type="ECO:0000313" key="6">
    <source>
        <dbReference type="EMBL" id="KPZ11120.1"/>
    </source>
</evidence>
<dbReference type="InterPro" id="IPR015590">
    <property type="entry name" value="Aldehyde_DH_dom"/>
</dbReference>
<dbReference type="RefSeq" id="WP_057432863.1">
    <property type="nucleotide sequence ID" value="NZ_LIHQ01000257.1"/>
</dbReference>
<feature type="active site" evidence="3">
    <location>
        <position position="241"/>
    </location>
</feature>
<dbReference type="InterPro" id="IPR016163">
    <property type="entry name" value="Ald_DH_C"/>
</dbReference>
<evidence type="ECO:0000313" key="8">
    <source>
        <dbReference type="Proteomes" id="UP000050266"/>
    </source>
</evidence>
<evidence type="ECO:0000256" key="1">
    <source>
        <dbReference type="ARBA" id="ARBA00009986"/>
    </source>
</evidence>
<comment type="caution">
    <text evidence="6">The sequence shown here is derived from an EMBL/GenBank/DDBJ whole genome shotgun (WGS) entry which is preliminary data.</text>
</comment>
<sequence>MSEFQLLIDGQLVPGAQTLPVINPASAEVFAHAPRASVAQLENAVAAAKAAFPGWAATPMAERGQRLNQIADVLQAHAEELAGLLSTEQGKPFGDAMGEVYGSIYFTRYFASLGLPARVVEDSSSRRAEVHRRPLGVVAAIAPWNYPLVLLFLKLPAALAAGNTLIVKPAPTTPLTTLRLAALIKDVLPQGVLNVITDANDLGEHLTSHPDIRKISFTGSTVTGRKVMASAAQTLKRVTLEMGGNDAAIVLDDADPKAIAQALFDSAFQNSGQLCYAIKRLYVHESLYDALADELAMIARSTIVGEGTAPDSKLGPLQNKAQFEKVQGYLEDARRDGKIIAGGEVIDRPGYFVQPTIVRDIQEGSRLVDEEQFGPILPVIKFSDVDDAIRRANDSVYGLGASIWSSDPQRALALAPRMEAGVVWINKHMDVAPHIPFCGCKQSGYGVECAEEGLLEFTQLQIINGPSV</sequence>
<dbReference type="InterPro" id="IPR029510">
    <property type="entry name" value="Ald_DH_CS_GLU"/>
</dbReference>
<reference evidence="7 9" key="2">
    <citation type="submission" date="2018-08" db="EMBL/GenBank/DDBJ databases">
        <title>Recombination of ecologically and evolutionarily significant loci maintains genetic cohesion in the Pseudomonas syringae species complex.</title>
        <authorList>
            <person name="Dillon M."/>
            <person name="Thakur S."/>
            <person name="Almeida R.N.D."/>
            <person name="Weir B.S."/>
            <person name="Guttman D.S."/>
        </authorList>
    </citation>
    <scope>NUCLEOTIDE SEQUENCE [LARGE SCALE GENOMIC DNA]</scope>
    <source>
        <strain evidence="7 9">ICMP 5931</strain>
    </source>
</reference>
<evidence type="ECO:0000256" key="3">
    <source>
        <dbReference type="PROSITE-ProRule" id="PRU10007"/>
    </source>
</evidence>
<proteinExistence type="inferred from homology"/>
<evidence type="ECO:0000313" key="7">
    <source>
        <dbReference type="EMBL" id="RMR10998.1"/>
    </source>
</evidence>
<dbReference type="PATRIC" id="fig|251720.4.peg.120"/>
<reference evidence="6 8" key="1">
    <citation type="submission" date="2015-09" db="EMBL/GenBank/DDBJ databases">
        <title>Genome announcement of multiple Pseudomonas syringae strains.</title>
        <authorList>
            <person name="Thakur S."/>
            <person name="Wang P.W."/>
            <person name="Gong Y."/>
            <person name="Weir B.S."/>
            <person name="Guttman D.S."/>
        </authorList>
    </citation>
    <scope>NUCLEOTIDE SEQUENCE [LARGE SCALE GENOMIC DNA]</scope>
    <source>
        <strain evidence="6 8">ICMP3962</strain>
    </source>
</reference>